<reference evidence="7" key="1">
    <citation type="submission" date="2016-01" db="EMBL/GenBank/DDBJ databases">
        <authorList>
            <person name="Peeters C."/>
        </authorList>
    </citation>
    <scope>NUCLEOTIDE SEQUENCE [LARGE SCALE GENOMIC DNA]</scope>
    <source>
        <strain evidence="7">LMG 29317</strain>
    </source>
</reference>
<dbReference type="Gene3D" id="3.40.190.290">
    <property type="match status" value="1"/>
</dbReference>
<feature type="region of interest" description="Disordered" evidence="5">
    <location>
        <begin position="299"/>
        <end position="321"/>
    </location>
</feature>
<evidence type="ECO:0000256" key="2">
    <source>
        <dbReference type="ARBA" id="ARBA00023015"/>
    </source>
</evidence>
<organism evidence="7 8">
    <name type="scientific">Caballeronia arvi</name>
    <dbReference type="NCBI Taxonomy" id="1777135"/>
    <lineage>
        <taxon>Bacteria</taxon>
        <taxon>Pseudomonadati</taxon>
        <taxon>Pseudomonadota</taxon>
        <taxon>Betaproteobacteria</taxon>
        <taxon>Burkholderiales</taxon>
        <taxon>Burkholderiaceae</taxon>
        <taxon>Caballeronia</taxon>
    </lineage>
</organism>
<keyword evidence="8" id="KW-1185">Reference proteome</keyword>
<gene>
    <name evidence="7" type="ORF">AWB74_02437</name>
</gene>
<dbReference type="InterPro" id="IPR005119">
    <property type="entry name" value="LysR_subst-bd"/>
</dbReference>
<evidence type="ECO:0000313" key="8">
    <source>
        <dbReference type="Proteomes" id="UP000055019"/>
    </source>
</evidence>
<dbReference type="SUPFAM" id="SSF46785">
    <property type="entry name" value="Winged helix' DNA-binding domain"/>
    <property type="match status" value="1"/>
</dbReference>
<dbReference type="PANTHER" id="PTHR30537">
    <property type="entry name" value="HTH-TYPE TRANSCRIPTIONAL REGULATOR"/>
    <property type="match status" value="1"/>
</dbReference>
<comment type="similarity">
    <text evidence="1">Belongs to the LysR transcriptional regulatory family.</text>
</comment>
<dbReference type="CDD" id="cd08422">
    <property type="entry name" value="PBP2_CrgA_like"/>
    <property type="match status" value="1"/>
</dbReference>
<feature type="domain" description="HTH lysR-type" evidence="6">
    <location>
        <begin position="1"/>
        <end position="59"/>
    </location>
</feature>
<dbReference type="FunFam" id="1.10.10.10:FF:000001">
    <property type="entry name" value="LysR family transcriptional regulator"/>
    <property type="match status" value="1"/>
</dbReference>
<evidence type="ECO:0000259" key="6">
    <source>
        <dbReference type="PROSITE" id="PS50931"/>
    </source>
</evidence>
<comment type="caution">
    <text evidence="7">The sequence shown here is derived from an EMBL/GenBank/DDBJ whole genome shotgun (WGS) entry which is preliminary data.</text>
</comment>
<dbReference type="SUPFAM" id="SSF53850">
    <property type="entry name" value="Periplasmic binding protein-like II"/>
    <property type="match status" value="1"/>
</dbReference>
<dbReference type="Pfam" id="PF00126">
    <property type="entry name" value="HTH_1"/>
    <property type="match status" value="1"/>
</dbReference>
<dbReference type="AlphaFoldDB" id="A0A158ICU0"/>
<dbReference type="InterPro" id="IPR000847">
    <property type="entry name" value="LysR_HTH_N"/>
</dbReference>
<keyword evidence="2" id="KW-0805">Transcription regulation</keyword>
<evidence type="ECO:0000256" key="5">
    <source>
        <dbReference type="SAM" id="MobiDB-lite"/>
    </source>
</evidence>
<accession>A0A158ICU0</accession>
<dbReference type="PANTHER" id="PTHR30537:SF5">
    <property type="entry name" value="HTH-TYPE TRANSCRIPTIONAL ACTIVATOR TTDR-RELATED"/>
    <property type="match status" value="1"/>
</dbReference>
<name>A0A158ICU0_9BURK</name>
<evidence type="ECO:0000256" key="1">
    <source>
        <dbReference type="ARBA" id="ARBA00009437"/>
    </source>
</evidence>
<dbReference type="Pfam" id="PF03466">
    <property type="entry name" value="LysR_substrate"/>
    <property type="match status" value="1"/>
</dbReference>
<dbReference type="GO" id="GO:0003677">
    <property type="term" value="F:DNA binding"/>
    <property type="evidence" value="ECO:0007669"/>
    <property type="project" value="UniProtKB-KW"/>
</dbReference>
<dbReference type="OrthoDB" id="8885940at2"/>
<evidence type="ECO:0000313" key="7">
    <source>
        <dbReference type="EMBL" id="SAL53941.1"/>
    </source>
</evidence>
<keyword evidence="3" id="KW-0238">DNA-binding</keyword>
<dbReference type="PROSITE" id="PS50931">
    <property type="entry name" value="HTH_LYSR"/>
    <property type="match status" value="1"/>
</dbReference>
<feature type="compositionally biased region" description="Acidic residues" evidence="5">
    <location>
        <begin position="307"/>
        <end position="321"/>
    </location>
</feature>
<dbReference type="InterPro" id="IPR036390">
    <property type="entry name" value="WH_DNA-bd_sf"/>
</dbReference>
<evidence type="ECO:0000256" key="3">
    <source>
        <dbReference type="ARBA" id="ARBA00023125"/>
    </source>
</evidence>
<dbReference type="Gene3D" id="1.10.10.10">
    <property type="entry name" value="Winged helix-like DNA-binding domain superfamily/Winged helix DNA-binding domain"/>
    <property type="match status" value="1"/>
</dbReference>
<dbReference type="EMBL" id="FCOM02000008">
    <property type="protein sequence ID" value="SAL53941.1"/>
    <property type="molecule type" value="Genomic_DNA"/>
</dbReference>
<dbReference type="Proteomes" id="UP000055019">
    <property type="component" value="Unassembled WGS sequence"/>
</dbReference>
<dbReference type="PRINTS" id="PR00039">
    <property type="entry name" value="HTHLYSR"/>
</dbReference>
<dbReference type="RefSeq" id="WP_061147009.1">
    <property type="nucleotide sequence ID" value="NZ_FCOM02000008.1"/>
</dbReference>
<dbReference type="InterPro" id="IPR036388">
    <property type="entry name" value="WH-like_DNA-bd_sf"/>
</dbReference>
<sequence>MDLFMSMEAFVRAAEAQSFASAARQLGVAKSVVTSRVKQLEEHFGVALFHRSTRAVRLSEVGESYYRDCLLLVSKVHELSGRVSAETQSLCGTLNVHVLPGFALGHFSQALIAFREAHPRIEFVVTVNDRVIDPVQEGFDLALQIYPPASNLLVERKLFPVRGVLCATPAYLKEEPAIETPLDLLRHDFARYAHYPWGDNWPLMKGNETYEIALNAVLKTNSVHLLLEFARAGAGVVYLPTMVAASDLLERRLVRVLPDYAAPPLWLSAVYPTSHRSTTKVKAFVDFLRERYLSEPQWDKALGISPPDDEERNVDEELGDV</sequence>
<protein>
    <submittedName>
        <fullName evidence="7">LysR family transcriptional regulator</fullName>
    </submittedName>
</protein>
<proteinExistence type="inferred from homology"/>
<dbReference type="InterPro" id="IPR058163">
    <property type="entry name" value="LysR-type_TF_proteobact-type"/>
</dbReference>
<dbReference type="GO" id="GO:0003700">
    <property type="term" value="F:DNA-binding transcription factor activity"/>
    <property type="evidence" value="ECO:0007669"/>
    <property type="project" value="InterPro"/>
</dbReference>
<evidence type="ECO:0000256" key="4">
    <source>
        <dbReference type="ARBA" id="ARBA00023163"/>
    </source>
</evidence>
<keyword evidence="4" id="KW-0804">Transcription</keyword>